<dbReference type="GO" id="GO:0006465">
    <property type="term" value="P:signal peptide processing"/>
    <property type="evidence" value="ECO:0007669"/>
    <property type="project" value="TreeGrafter"/>
</dbReference>
<evidence type="ECO:0000313" key="5">
    <source>
        <dbReference type="Proteomes" id="UP000581688"/>
    </source>
</evidence>
<dbReference type="RefSeq" id="WP_174495587.1">
    <property type="nucleotide sequence ID" value="NZ_CADDWK010000004.1"/>
</dbReference>
<feature type="transmembrane region" description="Helical" evidence="2">
    <location>
        <begin position="87"/>
        <end position="109"/>
    </location>
</feature>
<reference evidence="4 5" key="1">
    <citation type="submission" date="2020-08" db="EMBL/GenBank/DDBJ databases">
        <title>Genomic Encyclopedia of Type Strains, Phase IV (KMG-IV): sequencing the most valuable type-strain genomes for metagenomic binning, comparative biology and taxonomic classification.</title>
        <authorList>
            <person name="Goeker M."/>
        </authorList>
    </citation>
    <scope>NUCLEOTIDE SEQUENCE [LARGE SCALE GENOMIC DNA]</scope>
    <source>
        <strain evidence="4 5">DSM 19612</strain>
    </source>
</reference>
<dbReference type="EC" id="3.4.23.43" evidence="4"/>
<dbReference type="AlphaFoldDB" id="A0A841Q4P5"/>
<organism evidence="4 5">
    <name type="scientific">Salirhabdus euzebyi</name>
    <dbReference type="NCBI Taxonomy" id="394506"/>
    <lineage>
        <taxon>Bacteria</taxon>
        <taxon>Bacillati</taxon>
        <taxon>Bacillota</taxon>
        <taxon>Bacilli</taxon>
        <taxon>Bacillales</taxon>
        <taxon>Bacillaceae</taxon>
        <taxon>Salirhabdus</taxon>
    </lineage>
</organism>
<comment type="similarity">
    <text evidence="1">Belongs to the peptidase A24 family.</text>
</comment>
<dbReference type="GO" id="GO:0004190">
    <property type="term" value="F:aspartic-type endopeptidase activity"/>
    <property type="evidence" value="ECO:0007669"/>
    <property type="project" value="UniProtKB-EC"/>
</dbReference>
<evidence type="ECO:0000259" key="3">
    <source>
        <dbReference type="Pfam" id="PF01478"/>
    </source>
</evidence>
<dbReference type="PANTHER" id="PTHR30487">
    <property type="entry name" value="TYPE 4 PREPILIN-LIKE PROTEINS LEADER PEPTIDE-PROCESSING ENZYME"/>
    <property type="match status" value="1"/>
</dbReference>
<feature type="transmembrane region" description="Helical" evidence="2">
    <location>
        <begin position="144"/>
        <end position="165"/>
    </location>
</feature>
<protein>
    <submittedName>
        <fullName evidence="4">Prepilin peptidase CpaA</fullName>
        <ecNumber evidence="4">3.4.23.43</ecNumber>
    </submittedName>
</protein>
<dbReference type="InterPro" id="IPR000045">
    <property type="entry name" value="Prepilin_IV_endopep_pep"/>
</dbReference>
<feature type="transmembrane region" description="Helical" evidence="2">
    <location>
        <begin position="53"/>
        <end position="75"/>
    </location>
</feature>
<dbReference type="Gene3D" id="1.20.120.1220">
    <property type="match status" value="1"/>
</dbReference>
<evidence type="ECO:0000256" key="1">
    <source>
        <dbReference type="ARBA" id="ARBA00005801"/>
    </source>
</evidence>
<dbReference type="EMBL" id="JACHGH010000004">
    <property type="protein sequence ID" value="MBB6453320.1"/>
    <property type="molecule type" value="Genomic_DNA"/>
</dbReference>
<keyword evidence="5" id="KW-1185">Reference proteome</keyword>
<dbReference type="GO" id="GO:0005886">
    <property type="term" value="C:plasma membrane"/>
    <property type="evidence" value="ECO:0007669"/>
    <property type="project" value="TreeGrafter"/>
</dbReference>
<evidence type="ECO:0000256" key="2">
    <source>
        <dbReference type="SAM" id="Phobius"/>
    </source>
</evidence>
<keyword evidence="2" id="KW-0472">Membrane</keyword>
<feature type="transmembrane region" description="Helical" evidence="2">
    <location>
        <begin position="22"/>
        <end position="41"/>
    </location>
</feature>
<keyword evidence="2" id="KW-1133">Transmembrane helix</keyword>
<sequence length="168" mass="18163">MDYIILIILVLCVATDIKYRKILNIVTIPALVLGLTFHVVIGGLDGLFFSLKGLLVGFGVFFIPFAMGGIGAGDVKLMTAIGSIKGAAFTFSTFLYAAAIGGLIALFIIMKRKHFFQFLNRFFLSFMFLKGNRGSIQFVDKSDLAPGFPYGVAIAAGVLCTYIWGGIL</sequence>
<feature type="domain" description="Prepilin type IV endopeptidase peptidase" evidence="3">
    <location>
        <begin position="4"/>
        <end position="106"/>
    </location>
</feature>
<proteinExistence type="inferred from homology"/>
<name>A0A841Q4P5_9BACI</name>
<dbReference type="Proteomes" id="UP000581688">
    <property type="component" value="Unassembled WGS sequence"/>
</dbReference>
<dbReference type="PANTHER" id="PTHR30487:SF0">
    <property type="entry name" value="PREPILIN LEADER PEPTIDASE_N-METHYLTRANSFERASE-RELATED"/>
    <property type="match status" value="1"/>
</dbReference>
<dbReference type="InterPro" id="IPR050882">
    <property type="entry name" value="Prepilin_peptidase/N-MTase"/>
</dbReference>
<gene>
    <name evidence="4" type="ORF">HNQ94_001768</name>
</gene>
<dbReference type="Pfam" id="PF01478">
    <property type="entry name" value="Peptidase_A24"/>
    <property type="match status" value="1"/>
</dbReference>
<keyword evidence="2" id="KW-0812">Transmembrane</keyword>
<comment type="caution">
    <text evidence="4">The sequence shown here is derived from an EMBL/GenBank/DDBJ whole genome shotgun (WGS) entry which is preliminary data.</text>
</comment>
<keyword evidence="4" id="KW-0378">Hydrolase</keyword>
<accession>A0A841Q4P5</accession>
<evidence type="ECO:0000313" key="4">
    <source>
        <dbReference type="EMBL" id="MBB6453320.1"/>
    </source>
</evidence>